<evidence type="ECO:0000313" key="1">
    <source>
        <dbReference type="EMBL" id="NDL60074.1"/>
    </source>
</evidence>
<reference evidence="1 2" key="1">
    <citation type="submission" date="2019-11" db="EMBL/GenBank/DDBJ databases">
        <authorList>
            <person name="Li X.-J."/>
            <person name="Feng X.-M."/>
        </authorList>
    </citation>
    <scope>NUCLEOTIDE SEQUENCE [LARGE SCALE GENOMIC DNA]</scope>
    <source>
        <strain evidence="1 2">XMNu-373</strain>
    </source>
</reference>
<gene>
    <name evidence="1" type="ORF">F7O44_23645</name>
</gene>
<dbReference type="EMBL" id="WLZY01000009">
    <property type="protein sequence ID" value="NDL60074.1"/>
    <property type="molecule type" value="Genomic_DNA"/>
</dbReference>
<organism evidence="1 2">
    <name type="scientific">Phytoactinopolyspora mesophila</name>
    <dbReference type="NCBI Taxonomy" id="2650750"/>
    <lineage>
        <taxon>Bacteria</taxon>
        <taxon>Bacillati</taxon>
        <taxon>Actinomycetota</taxon>
        <taxon>Actinomycetes</taxon>
        <taxon>Jiangellales</taxon>
        <taxon>Jiangellaceae</taxon>
        <taxon>Phytoactinopolyspora</taxon>
    </lineage>
</organism>
<proteinExistence type="predicted"/>
<accession>A0A7K3M9W0</accession>
<dbReference type="SUPFAM" id="SSF54909">
    <property type="entry name" value="Dimeric alpha+beta barrel"/>
    <property type="match status" value="1"/>
</dbReference>
<name>A0A7K3M9W0_9ACTN</name>
<keyword evidence="2" id="KW-1185">Reference proteome</keyword>
<sequence>MTSREAQDRDTRPDRGYAVIYRWRVHPGRENQLVEGWTRVTKAMRMSCGSYGSRLHRAADGTYLAYARWPDAATRSRCSHPEEHGEQMMADAIAEYLEAVHLEIDVDLLTEPRDPKERA</sequence>
<dbReference type="Gene3D" id="3.30.70.100">
    <property type="match status" value="1"/>
</dbReference>
<dbReference type="RefSeq" id="WP_162452769.1">
    <property type="nucleotide sequence ID" value="NZ_WLZY01000009.1"/>
</dbReference>
<dbReference type="AlphaFoldDB" id="A0A7K3M9W0"/>
<protein>
    <recommendedName>
        <fullName evidence="3">Antibiotic biosynthesis monooxygenase</fullName>
    </recommendedName>
</protein>
<evidence type="ECO:0008006" key="3">
    <source>
        <dbReference type="Google" id="ProtNLM"/>
    </source>
</evidence>
<evidence type="ECO:0000313" key="2">
    <source>
        <dbReference type="Proteomes" id="UP000460435"/>
    </source>
</evidence>
<dbReference type="InterPro" id="IPR011008">
    <property type="entry name" value="Dimeric_a/b-barrel"/>
</dbReference>
<comment type="caution">
    <text evidence="1">The sequence shown here is derived from an EMBL/GenBank/DDBJ whole genome shotgun (WGS) entry which is preliminary data.</text>
</comment>
<dbReference type="Proteomes" id="UP000460435">
    <property type="component" value="Unassembled WGS sequence"/>
</dbReference>